<keyword evidence="1" id="KW-0472">Membrane</keyword>
<reference evidence="2 3" key="1">
    <citation type="submission" date="2016-01" db="EMBL/GenBank/DDBJ databases">
        <title>Draft Genome Sequences of Seven Thermophilic Sporeformers Isolated from Foods.</title>
        <authorList>
            <person name="Berendsen E.M."/>
            <person name="Wells-Bennik M.H."/>
            <person name="Krawcyk A.O."/>
            <person name="De Jong A."/>
            <person name="Holsappel S."/>
            <person name="Eijlander R.T."/>
            <person name="Kuipers O.P."/>
        </authorList>
    </citation>
    <scope>NUCLEOTIDE SEQUENCE [LARGE SCALE GENOMIC DNA]</scope>
    <source>
        <strain evidence="2 3">B4135</strain>
    </source>
</reference>
<name>A0A150MBM0_9BACI</name>
<gene>
    <name evidence="2" type="ORF">B4135_1576</name>
</gene>
<organism evidence="2 3">
    <name type="scientific">Caldibacillus debilis</name>
    <dbReference type="NCBI Taxonomy" id="301148"/>
    <lineage>
        <taxon>Bacteria</taxon>
        <taxon>Bacillati</taxon>
        <taxon>Bacillota</taxon>
        <taxon>Bacilli</taxon>
        <taxon>Bacillales</taxon>
        <taxon>Bacillaceae</taxon>
        <taxon>Caldibacillus</taxon>
    </lineage>
</organism>
<evidence type="ECO:0000313" key="3">
    <source>
        <dbReference type="Proteomes" id="UP000075683"/>
    </source>
</evidence>
<evidence type="ECO:0000313" key="2">
    <source>
        <dbReference type="EMBL" id="KYD21950.1"/>
    </source>
</evidence>
<dbReference type="EMBL" id="LQYT01000016">
    <property type="protein sequence ID" value="KYD21950.1"/>
    <property type="molecule type" value="Genomic_DNA"/>
</dbReference>
<accession>A0A150MBM0</accession>
<feature type="transmembrane region" description="Helical" evidence="1">
    <location>
        <begin position="20"/>
        <end position="37"/>
    </location>
</feature>
<dbReference type="AlphaFoldDB" id="A0A150MBM0"/>
<keyword evidence="1" id="KW-0812">Transmembrane</keyword>
<keyword evidence="1" id="KW-1133">Transmembrane helix</keyword>
<comment type="caution">
    <text evidence="2">The sequence shown here is derived from an EMBL/GenBank/DDBJ whole genome shotgun (WGS) entry which is preliminary data.</text>
</comment>
<proteinExistence type="predicted"/>
<dbReference type="Proteomes" id="UP000075683">
    <property type="component" value="Unassembled WGS sequence"/>
</dbReference>
<evidence type="ECO:0000256" key="1">
    <source>
        <dbReference type="SAM" id="Phobius"/>
    </source>
</evidence>
<dbReference type="STRING" id="301148.B4135_1576"/>
<sequence length="51" mass="6221">MPVPQKTFHYKQHYKNKIMFISNILIILRFIKVKFFYKKYILTDKAAGEII</sequence>
<protein>
    <submittedName>
        <fullName evidence="2">Uncharacterized protein</fullName>
    </submittedName>
</protein>